<dbReference type="eggNOG" id="COG0732">
    <property type="taxonomic scope" value="Bacteria"/>
</dbReference>
<dbReference type="PATRIC" id="fig|182217.3.peg.1363"/>
<gene>
    <name evidence="3" type="ordered locus">HCW_06450</name>
</gene>
<evidence type="ECO:0000256" key="2">
    <source>
        <dbReference type="ARBA" id="ARBA00023125"/>
    </source>
</evidence>
<name>I0ENN1_HELC0</name>
<evidence type="ECO:0000313" key="4">
    <source>
        <dbReference type="Proteomes" id="UP000005010"/>
    </source>
</evidence>
<dbReference type="STRING" id="182217.HCW_06450"/>
<dbReference type="EMBL" id="CP003479">
    <property type="protein sequence ID" value="AFI04550.1"/>
    <property type="molecule type" value="Genomic_DNA"/>
</dbReference>
<sequence>MHSFSARDYRILSIKNNNIVELVDLLERKVKVGKEIGSESYMKKSLHRFLKTANLSNNFLLDESSIEFCKPENKVFPKKNEILIAKDGGGGGLGEVALYPYCNKDNRDSLSAGIIAIKVKTEKHYYVLGFLKSQHFKDYIDLNTAQGSTIRHSKLIALQYKIPFPTINNNQKPQDVETLVSLIVQNIIDKEQQIKNKNTLIDDLIEEELQTNQQQNSFSYSYPTINEIKEETRLDTGLYEKEFKKMDFLIRNYENGFFKLLSKYEANRGNNLAISIIGESIYSETQKDNFYRLFTNVELSNDRTISNYRWLGNKNKLKLIPPKTIFLSADGTVGRCIYLNDMGYTITNYHPWNINRIRKTESEFEDVFVAMFLGFLYKKNFYEKIKDKANGGGIKLNHLERYIKIPNFPKYKQQEIAKEYYNPLGKNNILTLQNYLEKEKERNKNIGIFQLNMEVFELKERLSDLIHKIITEEKIEIVLDY</sequence>
<reference evidence="4" key="1">
    <citation type="submission" date="2012-04" db="EMBL/GenBank/DDBJ databases">
        <title>Complete genome sequence of Helicobacter cetorum strain MIT 00-7128.</title>
        <authorList>
            <person name="Kersulyte D."/>
            <person name="Berg D.E."/>
        </authorList>
    </citation>
    <scope>NUCLEOTIDE SEQUENCE [LARGE SCALE GENOMIC DNA]</scope>
    <source>
        <strain evidence="4">MIT 00-7128</strain>
    </source>
</reference>
<keyword evidence="1" id="KW-0680">Restriction system</keyword>
<dbReference type="GO" id="GO:0003677">
    <property type="term" value="F:DNA binding"/>
    <property type="evidence" value="ECO:0007669"/>
    <property type="project" value="UniProtKB-KW"/>
</dbReference>
<proteinExistence type="predicted"/>
<dbReference type="InterPro" id="IPR044946">
    <property type="entry name" value="Restrct_endonuc_typeI_TRD_sf"/>
</dbReference>
<dbReference type="KEGG" id="hce:HCW_06450"/>
<keyword evidence="2" id="KW-0238">DNA-binding</keyword>
<organism evidence="3 4">
    <name type="scientific">Helicobacter cetorum (strain ATCC BAA-429 / MIT 00-7128)</name>
    <dbReference type="NCBI Taxonomy" id="182217"/>
    <lineage>
        <taxon>Bacteria</taxon>
        <taxon>Pseudomonadati</taxon>
        <taxon>Campylobacterota</taxon>
        <taxon>Epsilonproteobacteria</taxon>
        <taxon>Campylobacterales</taxon>
        <taxon>Helicobacteraceae</taxon>
        <taxon>Helicobacter</taxon>
    </lineage>
</organism>
<dbReference type="HOGENOM" id="CLU_041669_0_0_7"/>
<protein>
    <recommendedName>
        <fullName evidence="5">Type I restriction modification DNA specificity domain-containing protein</fullName>
    </recommendedName>
</protein>
<keyword evidence="4" id="KW-1185">Reference proteome</keyword>
<evidence type="ECO:0000256" key="1">
    <source>
        <dbReference type="ARBA" id="ARBA00022747"/>
    </source>
</evidence>
<dbReference type="Gene3D" id="3.90.220.20">
    <property type="entry name" value="DNA methylase specificity domains"/>
    <property type="match status" value="2"/>
</dbReference>
<dbReference type="SUPFAM" id="SSF116734">
    <property type="entry name" value="DNA methylase specificity domain"/>
    <property type="match status" value="2"/>
</dbReference>
<evidence type="ECO:0000313" key="3">
    <source>
        <dbReference type="EMBL" id="AFI04550.1"/>
    </source>
</evidence>
<dbReference type="AlphaFoldDB" id="I0ENN1"/>
<dbReference type="Proteomes" id="UP000005010">
    <property type="component" value="Chromosome"/>
</dbReference>
<evidence type="ECO:0008006" key="5">
    <source>
        <dbReference type="Google" id="ProtNLM"/>
    </source>
</evidence>
<dbReference type="GO" id="GO:0009307">
    <property type="term" value="P:DNA restriction-modification system"/>
    <property type="evidence" value="ECO:0007669"/>
    <property type="project" value="UniProtKB-KW"/>
</dbReference>
<accession>I0ENN1</accession>